<comment type="caution">
    <text evidence="4">The sequence shown here is derived from an EMBL/GenBank/DDBJ whole genome shotgun (WGS) entry which is preliminary data.</text>
</comment>
<dbReference type="InterPro" id="IPR013892">
    <property type="entry name" value="Cyt_c_biogenesis_Cmc1-like"/>
</dbReference>
<reference evidence="4" key="1">
    <citation type="submission" date="2020-08" db="EMBL/GenBank/DDBJ databases">
        <title>Multicomponent nature underlies the extraordinary mechanical properties of spider dragline silk.</title>
        <authorList>
            <person name="Kono N."/>
            <person name="Nakamura H."/>
            <person name="Mori M."/>
            <person name="Yoshida Y."/>
            <person name="Ohtoshi R."/>
            <person name="Malay A.D."/>
            <person name="Moran D.A.P."/>
            <person name="Tomita M."/>
            <person name="Numata K."/>
            <person name="Arakawa K."/>
        </authorList>
    </citation>
    <scope>NUCLEOTIDE SEQUENCE</scope>
</reference>
<accession>A0A8X6M9Q0</accession>
<proteinExistence type="inferred from homology"/>
<name>A0A8X6M9Q0_9ARAC</name>
<protein>
    <recommendedName>
        <fullName evidence="3">COX assembly mitochondrial protein</fullName>
    </recommendedName>
</protein>
<dbReference type="Pfam" id="PF08583">
    <property type="entry name" value="Cmc1"/>
    <property type="match status" value="1"/>
</dbReference>
<evidence type="ECO:0000256" key="3">
    <source>
        <dbReference type="RuleBase" id="RU364104"/>
    </source>
</evidence>
<sequence length="117" mass="13811">MLPPTFSGGPKGLGDPDDRTLRKVEKEILVPMKIRDKTKKEKCFAENQAFAECCKASGFWMIFKCRTHTKALNSCLERWYHDEELKNICQEEYLQERAEYRRTGISQKQRRKESAMF</sequence>
<evidence type="ECO:0000256" key="2">
    <source>
        <dbReference type="ARBA" id="ARBA00023157"/>
    </source>
</evidence>
<comment type="similarity">
    <text evidence="1 3">Belongs to the CMC family.</text>
</comment>
<comment type="subcellular location">
    <subcellularLocation>
        <location evidence="3">Mitochondrion</location>
    </subcellularLocation>
</comment>
<evidence type="ECO:0000313" key="5">
    <source>
        <dbReference type="Proteomes" id="UP000886998"/>
    </source>
</evidence>
<dbReference type="EMBL" id="BMAV01024560">
    <property type="protein sequence ID" value="GFS34087.1"/>
    <property type="molecule type" value="Genomic_DNA"/>
</dbReference>
<keyword evidence="5" id="KW-1185">Reference proteome</keyword>
<evidence type="ECO:0000313" key="4">
    <source>
        <dbReference type="EMBL" id="GFS34087.1"/>
    </source>
</evidence>
<dbReference type="AlphaFoldDB" id="A0A8X6M9Q0"/>
<keyword evidence="3" id="KW-0496">Mitochondrion</keyword>
<keyword evidence="2" id="KW-1015">Disulfide bond</keyword>
<dbReference type="OrthoDB" id="6224010at2759"/>
<organism evidence="4 5">
    <name type="scientific">Trichonephila inaurata madagascariensis</name>
    <dbReference type="NCBI Taxonomy" id="2747483"/>
    <lineage>
        <taxon>Eukaryota</taxon>
        <taxon>Metazoa</taxon>
        <taxon>Ecdysozoa</taxon>
        <taxon>Arthropoda</taxon>
        <taxon>Chelicerata</taxon>
        <taxon>Arachnida</taxon>
        <taxon>Araneae</taxon>
        <taxon>Araneomorphae</taxon>
        <taxon>Entelegynae</taxon>
        <taxon>Araneoidea</taxon>
        <taxon>Nephilidae</taxon>
        <taxon>Trichonephila</taxon>
        <taxon>Trichonephila inaurata</taxon>
    </lineage>
</organism>
<gene>
    <name evidence="4" type="primary">NCL1_49352</name>
    <name evidence="4" type="ORF">TNIN_456551</name>
</gene>
<evidence type="ECO:0000256" key="1">
    <source>
        <dbReference type="ARBA" id="ARBA00007347"/>
    </source>
</evidence>
<dbReference type="Proteomes" id="UP000886998">
    <property type="component" value="Unassembled WGS sequence"/>
</dbReference>
<dbReference type="GO" id="GO:0005739">
    <property type="term" value="C:mitochondrion"/>
    <property type="evidence" value="ECO:0007669"/>
    <property type="project" value="UniProtKB-SubCell"/>
</dbReference>